<dbReference type="InterPro" id="IPR011047">
    <property type="entry name" value="Quinoprotein_ADH-like_sf"/>
</dbReference>
<evidence type="ECO:0000313" key="2">
    <source>
        <dbReference type="Proteomes" id="UP000447545"/>
    </source>
</evidence>
<keyword evidence="2" id="KW-1185">Reference proteome</keyword>
<proteinExistence type="predicted"/>
<gene>
    <name evidence="1" type="ORF">F1003_13930</name>
</gene>
<dbReference type="EMBL" id="WJYA01000009">
    <property type="protein sequence ID" value="MTE28036.1"/>
    <property type="molecule type" value="Genomic_DNA"/>
</dbReference>
<dbReference type="RefSeq" id="WP_155090050.1">
    <property type="nucleotide sequence ID" value="NZ_WJYA01000009.1"/>
</dbReference>
<protein>
    <submittedName>
        <fullName evidence="1">Ribonuclease HII</fullName>
    </submittedName>
</protein>
<dbReference type="PROSITE" id="PS51257">
    <property type="entry name" value="PROKAR_LIPOPROTEIN"/>
    <property type="match status" value="1"/>
</dbReference>
<organism evidence="1 2">
    <name type="scientific">Winogradskyella ouciana</name>
    <dbReference type="NCBI Taxonomy" id="2608631"/>
    <lineage>
        <taxon>Bacteria</taxon>
        <taxon>Pseudomonadati</taxon>
        <taxon>Bacteroidota</taxon>
        <taxon>Flavobacteriia</taxon>
        <taxon>Flavobacteriales</taxon>
        <taxon>Flavobacteriaceae</taxon>
        <taxon>Winogradskyella</taxon>
    </lineage>
</organism>
<name>A0A7K1GFH3_9FLAO</name>
<accession>A0A7K1GFH3</accession>
<dbReference type="SUPFAM" id="SSF50998">
    <property type="entry name" value="Quinoprotein alcohol dehydrogenase-like"/>
    <property type="match status" value="1"/>
</dbReference>
<sequence length="785" mass="89431">MKRFCFLLVLFSVVISCQKDYDKIKSPYKFLPPETNSVFAVNELNDFVKSIKNHNILSSIYIKELTNGSSVLENLNTTRQIYIAFLGENNSDYLILTENDSTLFIVDSIPNHISKNLNDLKVNKTQIDSTVFYHKSLSNVFAASNNLEILKNLNYNQDNNDLTTLIETSDSESIASLVFKSNSSNYSRLLFSKEDESTNYSVLDLNYSDKSLQYNGITTSSDSIEIKIDCFKNTIPQKTQSINIAPSNTESLISISYDDFTVFNKNIHQLRKVEIDSMQTFLNFTNEIAQIDNAIILHSLDTDLVLETIEVKSNIETFRDIDIYEFGDSDFFQDRLQPFITFENARYFSIYDEFIIFSNSTETLKSIITDALNNNTLVNTDAFESISDNLSDEASLFIFKNSEGLSKIFGKTIKGYNANAVQFIFEDGYAHVNGVIKEFKKRRSSNSVTEAFSVTLDDPIISTPQTVKNHATKAHDIAVQDVNNVLYLISSTGNVLWQKQLQGKILGKIEQIDMYKNGRLQLAFVTPNRLYVLDRNGNDVSPFPHRFNDEITQPLSVFDYDKRKNYRLLITQGKNLLMYDAKGKSVNGFNYGNNGSEITTQPKHFRIGSKDYIAFAAGETLKILNRQGNVRINVKDKIRFSDNEVYLYKNKFTTTNTLGHLVQVDTRGKLSTKNLNLTNNHHLETTSKTLVSMTENKLNIKSRTVDLDYGNYTAPRIFYLNDKIYVTTTDLQSKKVYLFDSQAKSIPNFPVFGTSLAELQKLDQDKGLELITQADDKTIIVYKLH</sequence>
<comment type="caution">
    <text evidence="1">The sequence shown here is derived from an EMBL/GenBank/DDBJ whole genome shotgun (WGS) entry which is preliminary data.</text>
</comment>
<dbReference type="Proteomes" id="UP000447545">
    <property type="component" value="Unassembled WGS sequence"/>
</dbReference>
<reference evidence="1 2" key="1">
    <citation type="submission" date="2019-11" db="EMBL/GenBank/DDBJ databases">
        <title>Winogradskyella ouciana sp. nov., isolated from the hadal seawater of the Mariana Trench.</title>
        <authorList>
            <person name="Liu R."/>
        </authorList>
    </citation>
    <scope>NUCLEOTIDE SEQUENCE [LARGE SCALE GENOMIC DNA]</scope>
    <source>
        <strain evidence="1 2">ZXX205</strain>
    </source>
</reference>
<evidence type="ECO:0000313" key="1">
    <source>
        <dbReference type="EMBL" id="MTE28036.1"/>
    </source>
</evidence>
<dbReference type="AlphaFoldDB" id="A0A7K1GFH3"/>